<dbReference type="Proteomes" id="UP000434044">
    <property type="component" value="Unassembled WGS sequence"/>
</dbReference>
<proteinExistence type="predicted"/>
<evidence type="ECO:0000313" key="1">
    <source>
        <dbReference type="EMBL" id="MTW23256.1"/>
    </source>
</evidence>
<dbReference type="RefSeq" id="WP_155451788.1">
    <property type="nucleotide sequence ID" value="NZ_WNKT01000127.1"/>
</dbReference>
<accession>A0A6N8EKF9</accession>
<dbReference type="InterPro" id="IPR021831">
    <property type="entry name" value="ParD-like"/>
</dbReference>
<dbReference type="Pfam" id="PF11903">
    <property type="entry name" value="ParD_like"/>
    <property type="match status" value="1"/>
</dbReference>
<dbReference type="AlphaFoldDB" id="A0A6N8EKF9"/>
<organism evidence="1 2">
    <name type="scientific">Allochromatium palmeri</name>
    <dbReference type="NCBI Taxonomy" id="231048"/>
    <lineage>
        <taxon>Bacteria</taxon>
        <taxon>Pseudomonadati</taxon>
        <taxon>Pseudomonadota</taxon>
        <taxon>Gammaproteobacteria</taxon>
        <taxon>Chromatiales</taxon>
        <taxon>Chromatiaceae</taxon>
        <taxon>Allochromatium</taxon>
    </lineage>
</organism>
<sequence>MSISIRIDDGLYETAKIRAKAEMRSIPQQVAYWAKVGRAALDNPDLPIEFVRDTLLAIEEESEPFELPEA</sequence>
<dbReference type="OrthoDB" id="5422561at2"/>
<evidence type="ECO:0000313" key="2">
    <source>
        <dbReference type="Proteomes" id="UP000434044"/>
    </source>
</evidence>
<reference evidence="1 2" key="1">
    <citation type="submission" date="2019-11" db="EMBL/GenBank/DDBJ databases">
        <title>Whole-genome sequence of the anaerobic purple sulfur bacterium Allochromatium palmeri DSM 15591.</title>
        <authorList>
            <person name="Kyndt J.A."/>
            <person name="Meyer T.E."/>
        </authorList>
    </citation>
    <scope>NUCLEOTIDE SEQUENCE [LARGE SCALE GENOMIC DNA]</scope>
    <source>
        <strain evidence="1 2">DSM 15591</strain>
    </source>
</reference>
<protein>
    <recommendedName>
        <fullName evidence="3">ParD-like antitoxin of type II toxin-antitoxin system</fullName>
    </recommendedName>
</protein>
<dbReference type="EMBL" id="WNKT01000127">
    <property type="protein sequence ID" value="MTW23256.1"/>
    <property type="molecule type" value="Genomic_DNA"/>
</dbReference>
<comment type="caution">
    <text evidence="1">The sequence shown here is derived from an EMBL/GenBank/DDBJ whole genome shotgun (WGS) entry which is preliminary data.</text>
</comment>
<keyword evidence="2" id="KW-1185">Reference proteome</keyword>
<name>A0A6N8EKF9_9GAMM</name>
<gene>
    <name evidence="1" type="ORF">GJ668_19740</name>
</gene>
<evidence type="ECO:0008006" key="3">
    <source>
        <dbReference type="Google" id="ProtNLM"/>
    </source>
</evidence>